<keyword evidence="3" id="KW-1185">Reference proteome</keyword>
<comment type="caution">
    <text evidence="2">The sequence shown here is derived from an EMBL/GenBank/DDBJ whole genome shotgun (WGS) entry which is preliminary data.</text>
</comment>
<proteinExistence type="predicted"/>
<reference evidence="2 3" key="1">
    <citation type="submission" date="2017-12" db="EMBL/GenBank/DDBJ databases">
        <title>Phylogenetic diversity of female urinary microbiome.</title>
        <authorList>
            <person name="Thomas-White K."/>
            <person name="Wolfe A.J."/>
        </authorList>
    </citation>
    <scope>NUCLEOTIDE SEQUENCE [LARGE SCALE GENOMIC DNA]</scope>
    <source>
        <strain evidence="2 3">UMB0119</strain>
    </source>
</reference>
<feature type="compositionally biased region" description="Basic and acidic residues" evidence="1">
    <location>
        <begin position="18"/>
        <end position="30"/>
    </location>
</feature>
<gene>
    <name evidence="2" type="ORF">CYJ34_07870</name>
</gene>
<feature type="region of interest" description="Disordered" evidence="1">
    <location>
        <begin position="1"/>
        <end position="31"/>
    </location>
</feature>
<protein>
    <recommendedName>
        <fullName evidence="4">SH3 domain-containing protein</fullName>
    </recommendedName>
</protein>
<organism evidence="2 3">
    <name type="scientific">Anaerococcus octavius</name>
    <dbReference type="NCBI Taxonomy" id="54007"/>
    <lineage>
        <taxon>Bacteria</taxon>
        <taxon>Bacillati</taxon>
        <taxon>Bacillota</taxon>
        <taxon>Tissierellia</taxon>
        <taxon>Tissierellales</taxon>
        <taxon>Peptoniphilaceae</taxon>
        <taxon>Anaerococcus</taxon>
    </lineage>
</organism>
<dbReference type="AlphaFoldDB" id="A0A2I1M6D2"/>
<evidence type="ECO:0000313" key="2">
    <source>
        <dbReference type="EMBL" id="PKZ15710.1"/>
    </source>
</evidence>
<dbReference type="EMBL" id="PKGS01000006">
    <property type="protein sequence ID" value="PKZ15710.1"/>
    <property type="molecule type" value="Genomic_DNA"/>
</dbReference>
<evidence type="ECO:0008006" key="4">
    <source>
        <dbReference type="Google" id="ProtNLM"/>
    </source>
</evidence>
<sequence>MILSSCQKEDDYQPQEITIHENQKEEKSDDSLQIDGLYEVTDDADIYADMDEETAFDKLEKGSFVKIEGESENGFVRVELDGDSFYIKTKYLKEI</sequence>
<accession>A0A2I1M6D2</accession>
<name>A0A2I1M6D2_9FIRM</name>
<dbReference type="Proteomes" id="UP000234335">
    <property type="component" value="Unassembled WGS sequence"/>
</dbReference>
<evidence type="ECO:0000256" key="1">
    <source>
        <dbReference type="SAM" id="MobiDB-lite"/>
    </source>
</evidence>
<dbReference type="RefSeq" id="WP_101540728.1">
    <property type="nucleotide sequence ID" value="NZ_PKGS01000006.1"/>
</dbReference>
<evidence type="ECO:0000313" key="3">
    <source>
        <dbReference type="Proteomes" id="UP000234335"/>
    </source>
</evidence>